<gene>
    <name evidence="2" type="ORF">HGA03_05190</name>
</gene>
<evidence type="ECO:0000259" key="1">
    <source>
        <dbReference type="Pfam" id="PF04073"/>
    </source>
</evidence>
<dbReference type="Gene3D" id="3.90.960.10">
    <property type="entry name" value="YbaK/aminoacyl-tRNA synthetase-associated domain"/>
    <property type="match status" value="1"/>
</dbReference>
<reference evidence="2 3" key="1">
    <citation type="submission" date="2020-04" db="EMBL/GenBank/DDBJ databases">
        <title>MicrobeNet Type strains.</title>
        <authorList>
            <person name="Nicholson A.C."/>
        </authorList>
    </citation>
    <scope>NUCLEOTIDE SEQUENCE [LARGE SCALE GENOMIC DNA]</scope>
    <source>
        <strain evidence="2 3">ATCC BAA-788</strain>
    </source>
</reference>
<evidence type="ECO:0000313" key="2">
    <source>
        <dbReference type="EMBL" id="NKY22058.1"/>
    </source>
</evidence>
<dbReference type="InterPro" id="IPR007214">
    <property type="entry name" value="YbaK/aa-tRNA-synth-assoc-dom"/>
</dbReference>
<feature type="domain" description="YbaK/aminoacyl-tRNA synthetase-associated" evidence="1">
    <location>
        <begin position="13"/>
        <end position="98"/>
    </location>
</feature>
<dbReference type="GO" id="GO:0002161">
    <property type="term" value="F:aminoacyl-tRNA deacylase activity"/>
    <property type="evidence" value="ECO:0007669"/>
    <property type="project" value="InterPro"/>
</dbReference>
<dbReference type="Proteomes" id="UP000581206">
    <property type="component" value="Unassembled WGS sequence"/>
</dbReference>
<comment type="caution">
    <text evidence="2">The sequence shown here is derived from an EMBL/GenBank/DDBJ whole genome shotgun (WGS) entry which is preliminary data.</text>
</comment>
<accession>A0A7X6QYF4</accession>
<evidence type="ECO:0000313" key="3">
    <source>
        <dbReference type="Proteomes" id="UP000581206"/>
    </source>
</evidence>
<dbReference type="AlphaFoldDB" id="A0A7X6QYF4"/>
<dbReference type="Pfam" id="PF04073">
    <property type="entry name" value="tRNA_edit"/>
    <property type="match status" value="1"/>
</dbReference>
<dbReference type="RefSeq" id="WP_168629171.1">
    <property type="nucleotide sequence ID" value="NZ_BONL01000042.1"/>
</dbReference>
<sequence length="107" mass="10820">MAWVGVLADGSPVAVILSAGRGRLELAAAWVAAGAESLVLADPATVRAATGFEVGAVPLVGHGLPVVFDRRLLELAQVYGGSGDPLHTLAIAPADLERISAPVGWLS</sequence>
<organism evidence="2 3">
    <name type="scientific">Cellulomonas denverensis</name>
    <dbReference type="NCBI Taxonomy" id="264297"/>
    <lineage>
        <taxon>Bacteria</taxon>
        <taxon>Bacillati</taxon>
        <taxon>Actinomycetota</taxon>
        <taxon>Actinomycetes</taxon>
        <taxon>Micrococcales</taxon>
        <taxon>Cellulomonadaceae</taxon>
        <taxon>Cellulomonas</taxon>
    </lineage>
</organism>
<protein>
    <submittedName>
        <fullName evidence="2">YbaK/EbsC family protein</fullName>
    </submittedName>
</protein>
<dbReference type="SUPFAM" id="SSF55826">
    <property type="entry name" value="YbaK/ProRS associated domain"/>
    <property type="match status" value="1"/>
</dbReference>
<keyword evidence="3" id="KW-1185">Reference proteome</keyword>
<dbReference type="EMBL" id="JAAXOX010000002">
    <property type="protein sequence ID" value="NKY22058.1"/>
    <property type="molecule type" value="Genomic_DNA"/>
</dbReference>
<dbReference type="InterPro" id="IPR036754">
    <property type="entry name" value="YbaK/aa-tRNA-synt-asso_dom_sf"/>
</dbReference>
<name>A0A7X6QYF4_9CELL</name>
<proteinExistence type="predicted"/>